<feature type="compositionally biased region" description="Basic residues" evidence="1">
    <location>
        <begin position="1"/>
        <end position="14"/>
    </location>
</feature>
<feature type="compositionally biased region" description="Basic and acidic residues" evidence="1">
    <location>
        <begin position="34"/>
        <end position="45"/>
    </location>
</feature>
<feature type="region of interest" description="Disordered" evidence="1">
    <location>
        <begin position="1"/>
        <end position="47"/>
    </location>
</feature>
<feature type="region of interest" description="Disordered" evidence="1">
    <location>
        <begin position="156"/>
        <end position="178"/>
    </location>
</feature>
<organism evidence="2 3">
    <name type="scientific">Spizellomyces punctatus (strain DAOM BR117)</name>
    <dbReference type="NCBI Taxonomy" id="645134"/>
    <lineage>
        <taxon>Eukaryota</taxon>
        <taxon>Fungi</taxon>
        <taxon>Fungi incertae sedis</taxon>
        <taxon>Chytridiomycota</taxon>
        <taxon>Chytridiomycota incertae sedis</taxon>
        <taxon>Chytridiomycetes</taxon>
        <taxon>Spizellomycetales</taxon>
        <taxon>Spizellomycetaceae</taxon>
        <taxon>Spizellomyces</taxon>
    </lineage>
</organism>
<sequence length="178" mass="19498">MPKAKTKSAVRKAAKPSGPSNDAPSQQPSAETDPLQHDEPTKGAKFEWTSSGREYYRRILRWIPSSPTRESQKLAAIDKSAVAVLAALAARGIFVKSDTWNTNGEGSSSTAADVFHVEIDRRSESHPRKFDTLVQLPGSPAEEMLKAFANITPKSMEKPLRALEQYSEPPEPSESPSH</sequence>
<dbReference type="RefSeq" id="XP_016603937.1">
    <property type="nucleotide sequence ID" value="XM_016756805.1"/>
</dbReference>
<dbReference type="InParanoid" id="A0A0L0H3W6"/>
<dbReference type="AlphaFoldDB" id="A0A0L0H3W6"/>
<dbReference type="GeneID" id="27691804"/>
<feature type="compositionally biased region" description="Polar residues" evidence="1">
    <location>
        <begin position="18"/>
        <end position="30"/>
    </location>
</feature>
<dbReference type="VEuPathDB" id="FungiDB:SPPG_08659"/>
<dbReference type="Proteomes" id="UP000053201">
    <property type="component" value="Unassembled WGS sequence"/>
</dbReference>
<keyword evidence="3" id="KW-1185">Reference proteome</keyword>
<protein>
    <submittedName>
        <fullName evidence="2">Uncharacterized protein</fullName>
    </submittedName>
</protein>
<accession>A0A0L0H3W6</accession>
<reference evidence="2 3" key="1">
    <citation type="submission" date="2009-08" db="EMBL/GenBank/DDBJ databases">
        <title>The Genome Sequence of Spizellomyces punctatus strain DAOM BR117.</title>
        <authorList>
            <consortium name="The Broad Institute Genome Sequencing Platform"/>
            <person name="Russ C."/>
            <person name="Cuomo C."/>
            <person name="Shea T."/>
            <person name="Young S.K."/>
            <person name="Zeng Q."/>
            <person name="Koehrsen M."/>
            <person name="Haas B."/>
            <person name="Borodovsky M."/>
            <person name="Guigo R."/>
            <person name="Alvarado L."/>
            <person name="Berlin A."/>
            <person name="Bochicchio J."/>
            <person name="Borenstein D."/>
            <person name="Chapman S."/>
            <person name="Chen Z."/>
            <person name="Engels R."/>
            <person name="Freedman E."/>
            <person name="Gellesch M."/>
            <person name="Goldberg J."/>
            <person name="Griggs A."/>
            <person name="Gujja S."/>
            <person name="Heiman D."/>
            <person name="Hepburn T."/>
            <person name="Howarth C."/>
            <person name="Jen D."/>
            <person name="Larson L."/>
            <person name="Lewis B."/>
            <person name="Mehta T."/>
            <person name="Park D."/>
            <person name="Pearson M."/>
            <person name="Roberts A."/>
            <person name="Saif S."/>
            <person name="Shenoy N."/>
            <person name="Sisk P."/>
            <person name="Stolte C."/>
            <person name="Sykes S."/>
            <person name="Thomson T."/>
            <person name="Walk T."/>
            <person name="White J."/>
            <person name="Yandava C."/>
            <person name="Burger G."/>
            <person name="Gray M.W."/>
            <person name="Holland P.W.H."/>
            <person name="King N."/>
            <person name="Lang F.B.F."/>
            <person name="Roger A.J."/>
            <person name="Ruiz-Trillo I."/>
            <person name="Lander E."/>
            <person name="Nusbaum C."/>
        </authorList>
    </citation>
    <scope>NUCLEOTIDE SEQUENCE [LARGE SCALE GENOMIC DNA]</scope>
    <source>
        <strain evidence="2 3">DAOM BR117</strain>
    </source>
</reference>
<dbReference type="EMBL" id="KQ257473">
    <property type="protein sequence ID" value="KNC95897.1"/>
    <property type="molecule type" value="Genomic_DNA"/>
</dbReference>
<evidence type="ECO:0000313" key="2">
    <source>
        <dbReference type="EMBL" id="KNC95897.1"/>
    </source>
</evidence>
<gene>
    <name evidence="2" type="ORF">SPPG_08659</name>
</gene>
<name>A0A0L0H3W6_SPIPD</name>
<evidence type="ECO:0000256" key="1">
    <source>
        <dbReference type="SAM" id="MobiDB-lite"/>
    </source>
</evidence>
<evidence type="ECO:0000313" key="3">
    <source>
        <dbReference type="Proteomes" id="UP000053201"/>
    </source>
</evidence>
<feature type="compositionally biased region" description="Pro residues" evidence="1">
    <location>
        <begin position="169"/>
        <end position="178"/>
    </location>
</feature>
<proteinExistence type="predicted"/>